<feature type="non-terminal residue" evidence="2">
    <location>
        <position position="1"/>
    </location>
</feature>
<feature type="region of interest" description="Disordered" evidence="1">
    <location>
        <begin position="234"/>
        <end position="264"/>
    </location>
</feature>
<accession>S8DFW6</accession>
<sequence>VKELRSGLCPVVLASFSGGSKACLYKFLQIIDGCSEVEINPDESRLLASCISAQIYDSDPIDVSTLGSRLGLHTMPGSSKLLSLFARGVTTGMDALFITDFRSQQQECLQTLYSSVSLGAPFLVLSSEDDDADAYSALCGFVQHLRDSGGCAKMIKYGVATDAATEHAVAAIGETLEQSASIFVRKIHRLGGENSLAYDAHDQVCDLQNAAVDSNQSFGRIAVGPEDHFFIPSSFRQEEEPPGCSNDERRDRSPHRSAPRMNPNSALGQVLFDVCVPKNIEGWDIKFTGSVNGDPHPSVRKRSPFWTVKRRSRL</sequence>
<dbReference type="EMBL" id="AUSU01006645">
    <property type="protein sequence ID" value="EPS61708.1"/>
    <property type="molecule type" value="Genomic_DNA"/>
</dbReference>
<protein>
    <submittedName>
        <fullName evidence="2">Uncharacterized protein</fullName>
    </submittedName>
</protein>
<evidence type="ECO:0000313" key="2">
    <source>
        <dbReference type="EMBL" id="EPS61708.1"/>
    </source>
</evidence>
<name>S8DFW6_9LAMI</name>
<proteinExistence type="predicted"/>
<dbReference type="PANTHER" id="PTHR12265:SF9">
    <property type="entry name" value="DUF829 DOMAIN PROTEIN"/>
    <property type="match status" value="1"/>
</dbReference>
<gene>
    <name evidence="2" type="ORF">M569_13086</name>
</gene>
<reference evidence="2 3" key="1">
    <citation type="journal article" date="2013" name="BMC Genomics">
        <title>The miniature genome of a carnivorous plant Genlisea aurea contains a low number of genes and short non-coding sequences.</title>
        <authorList>
            <person name="Leushkin E.V."/>
            <person name="Sutormin R.A."/>
            <person name="Nabieva E.R."/>
            <person name="Penin A.A."/>
            <person name="Kondrashov A.S."/>
            <person name="Logacheva M.D."/>
        </authorList>
    </citation>
    <scope>NUCLEOTIDE SEQUENCE [LARGE SCALE GENOMIC DNA]</scope>
</reference>
<dbReference type="OrthoDB" id="77878at2759"/>
<dbReference type="Proteomes" id="UP000015453">
    <property type="component" value="Unassembled WGS sequence"/>
</dbReference>
<dbReference type="AlphaFoldDB" id="S8DFW6"/>
<evidence type="ECO:0000313" key="3">
    <source>
        <dbReference type="Proteomes" id="UP000015453"/>
    </source>
</evidence>
<organism evidence="2 3">
    <name type="scientific">Genlisea aurea</name>
    <dbReference type="NCBI Taxonomy" id="192259"/>
    <lineage>
        <taxon>Eukaryota</taxon>
        <taxon>Viridiplantae</taxon>
        <taxon>Streptophyta</taxon>
        <taxon>Embryophyta</taxon>
        <taxon>Tracheophyta</taxon>
        <taxon>Spermatophyta</taxon>
        <taxon>Magnoliopsida</taxon>
        <taxon>eudicotyledons</taxon>
        <taxon>Gunneridae</taxon>
        <taxon>Pentapetalae</taxon>
        <taxon>asterids</taxon>
        <taxon>lamiids</taxon>
        <taxon>Lamiales</taxon>
        <taxon>Lentibulariaceae</taxon>
        <taxon>Genlisea</taxon>
    </lineage>
</organism>
<dbReference type="PANTHER" id="PTHR12265">
    <property type="entry name" value="TRANSMEMBRANE PROTEIN 53"/>
    <property type="match status" value="1"/>
</dbReference>
<evidence type="ECO:0000256" key="1">
    <source>
        <dbReference type="SAM" id="MobiDB-lite"/>
    </source>
</evidence>
<keyword evidence="3" id="KW-1185">Reference proteome</keyword>
<dbReference type="InterPro" id="IPR008547">
    <property type="entry name" value="DUF829_TMEM53"/>
</dbReference>
<comment type="caution">
    <text evidence="2">The sequence shown here is derived from an EMBL/GenBank/DDBJ whole genome shotgun (WGS) entry which is preliminary data.</text>
</comment>